<organism evidence="1 2">
    <name type="scientific">Pomacea canaliculata</name>
    <name type="common">Golden apple snail</name>
    <dbReference type="NCBI Taxonomy" id="400727"/>
    <lineage>
        <taxon>Eukaryota</taxon>
        <taxon>Metazoa</taxon>
        <taxon>Spiralia</taxon>
        <taxon>Lophotrochozoa</taxon>
        <taxon>Mollusca</taxon>
        <taxon>Gastropoda</taxon>
        <taxon>Caenogastropoda</taxon>
        <taxon>Architaenioglossa</taxon>
        <taxon>Ampullarioidea</taxon>
        <taxon>Ampullariidae</taxon>
        <taxon>Pomacea</taxon>
    </lineage>
</organism>
<reference evidence="1 2" key="1">
    <citation type="submission" date="2018-04" db="EMBL/GenBank/DDBJ databases">
        <title>The genome of golden apple snail Pomacea canaliculata provides insight into stress tolerance and invasive adaptation.</title>
        <authorList>
            <person name="Liu C."/>
            <person name="Liu B."/>
            <person name="Ren Y."/>
            <person name="Zhang Y."/>
            <person name="Wang H."/>
            <person name="Li S."/>
            <person name="Jiang F."/>
            <person name="Yin L."/>
            <person name="Zhang G."/>
            <person name="Qian W."/>
            <person name="Fan W."/>
        </authorList>
    </citation>
    <scope>NUCLEOTIDE SEQUENCE [LARGE SCALE GENOMIC DNA]</scope>
    <source>
        <strain evidence="1">SZHN2017</strain>
        <tissue evidence="1">Muscle</tissue>
    </source>
</reference>
<keyword evidence="2" id="KW-1185">Reference proteome</keyword>
<gene>
    <name evidence="1" type="ORF">C0Q70_15342</name>
</gene>
<dbReference type="EMBL" id="PZQS01000009">
    <property type="protein sequence ID" value="PVD24855.1"/>
    <property type="molecule type" value="Genomic_DNA"/>
</dbReference>
<accession>A0A2T7NUM5</accession>
<sequence>MSTVVVIVSSATRQQQWWGVTPMMYTDDEHTRGRTDGEVLAARSPRGCARRSLFRPATPRPDNVVVPFRRNKEGERECVSAVVRASAAVLADDFRDECLDKEWAEARNTIFTFR</sequence>
<evidence type="ECO:0000313" key="1">
    <source>
        <dbReference type="EMBL" id="PVD24855.1"/>
    </source>
</evidence>
<proteinExistence type="predicted"/>
<name>A0A2T7NUM5_POMCA</name>
<dbReference type="AlphaFoldDB" id="A0A2T7NUM5"/>
<evidence type="ECO:0000313" key="2">
    <source>
        <dbReference type="Proteomes" id="UP000245119"/>
    </source>
</evidence>
<comment type="caution">
    <text evidence="1">The sequence shown here is derived from an EMBL/GenBank/DDBJ whole genome shotgun (WGS) entry which is preliminary data.</text>
</comment>
<dbReference type="Proteomes" id="UP000245119">
    <property type="component" value="Linkage Group LG9"/>
</dbReference>
<protein>
    <submittedName>
        <fullName evidence="1">Uncharacterized protein</fullName>
    </submittedName>
</protein>